<feature type="compositionally biased region" description="Low complexity" evidence="1">
    <location>
        <begin position="275"/>
        <end position="300"/>
    </location>
</feature>
<gene>
    <name evidence="3" type="ORF">OHK93_007257</name>
</gene>
<comment type="caution">
    <text evidence="3">The sequence shown here is derived from an EMBL/GenBank/DDBJ whole genome shotgun (WGS) entry which is preliminary data.</text>
</comment>
<name>A0AA43TTV9_9LECA</name>
<reference evidence="3" key="1">
    <citation type="journal article" date="2023" name="Genome Biol. Evol.">
        <title>First Whole Genome Sequence and Flow Cytometry Genome Size Data for the Lichen-Forming Fungus Ramalina farinacea (Ascomycota).</title>
        <authorList>
            <person name="Llewellyn T."/>
            <person name="Mian S."/>
            <person name="Hill R."/>
            <person name="Leitch I.J."/>
            <person name="Gaya E."/>
        </authorList>
    </citation>
    <scope>NUCLEOTIDE SEQUENCE</scope>
    <source>
        <strain evidence="3">LIQ254RAFAR</strain>
    </source>
</reference>
<feature type="compositionally biased region" description="Low complexity" evidence="1">
    <location>
        <begin position="312"/>
        <end position="330"/>
    </location>
</feature>
<keyword evidence="2" id="KW-0732">Signal</keyword>
<evidence type="ECO:0000256" key="2">
    <source>
        <dbReference type="SAM" id="SignalP"/>
    </source>
</evidence>
<dbReference type="AlphaFoldDB" id="A0AA43TTV9"/>
<evidence type="ECO:0000256" key="1">
    <source>
        <dbReference type="SAM" id="MobiDB-lite"/>
    </source>
</evidence>
<feature type="region of interest" description="Disordered" evidence="1">
    <location>
        <begin position="189"/>
        <end position="337"/>
    </location>
</feature>
<feature type="signal peptide" evidence="2">
    <location>
        <begin position="1"/>
        <end position="22"/>
    </location>
</feature>
<dbReference type="EMBL" id="JAPUFD010000006">
    <property type="protein sequence ID" value="MDI1487983.1"/>
    <property type="molecule type" value="Genomic_DNA"/>
</dbReference>
<feature type="compositionally biased region" description="Low complexity" evidence="1">
    <location>
        <begin position="200"/>
        <end position="233"/>
    </location>
</feature>
<accession>A0AA43TTV9</accession>
<evidence type="ECO:0000313" key="4">
    <source>
        <dbReference type="Proteomes" id="UP001161017"/>
    </source>
</evidence>
<protein>
    <submittedName>
        <fullName evidence="3">Uncharacterized protein</fullName>
    </submittedName>
</protein>
<feature type="compositionally biased region" description="Polar residues" evidence="1">
    <location>
        <begin position="259"/>
        <end position="268"/>
    </location>
</feature>
<proteinExistence type="predicted"/>
<keyword evidence="4" id="KW-1185">Reference proteome</keyword>
<organism evidence="3 4">
    <name type="scientific">Ramalina farinacea</name>
    <dbReference type="NCBI Taxonomy" id="258253"/>
    <lineage>
        <taxon>Eukaryota</taxon>
        <taxon>Fungi</taxon>
        <taxon>Dikarya</taxon>
        <taxon>Ascomycota</taxon>
        <taxon>Pezizomycotina</taxon>
        <taxon>Lecanoromycetes</taxon>
        <taxon>OSLEUM clade</taxon>
        <taxon>Lecanoromycetidae</taxon>
        <taxon>Lecanorales</taxon>
        <taxon>Lecanorineae</taxon>
        <taxon>Ramalinaceae</taxon>
        <taxon>Ramalina</taxon>
    </lineage>
</organism>
<dbReference type="Proteomes" id="UP001161017">
    <property type="component" value="Unassembled WGS sequence"/>
</dbReference>
<sequence>MKSSTLYKAFVPLVLSSRYALAQGTCSSTEGVKLTFYGMGSAGTIPTYNCPKASNNNKITAGDGSYDNPGLFATAVDNKQFTVCEIVYIPYFKKYFQYGDKCEQCNTDFHAGMTHLDLWIGPNPQPGWADPDISANHANIETAACEISWGTVPSTDVVQNPPTNLETQTQALDDGTKCYNADTSRFFPSNKGSCSGGSGSSSTGSGSGSPAPVSSPSSSAPVPSQTPQTQPQTLEKAVQPNTGATAPKVQDAVVDDTTQKAGDTSPAQQYGGDNPPTTTPTSTPTSTPSSTPSSTPTTTPVTPPVENKKVETTATPQNADTQQNTTATSTGGKAGDACPPNGWFEGCVWGSGTGQLGASCSAKTDCWGEAVCVTGKCVSNLSDRRSRRVRRSMRGYAHGHVHHGRKF</sequence>
<feature type="chain" id="PRO_5041311707" evidence="2">
    <location>
        <begin position="23"/>
        <end position="407"/>
    </location>
</feature>
<evidence type="ECO:0000313" key="3">
    <source>
        <dbReference type="EMBL" id="MDI1487983.1"/>
    </source>
</evidence>